<dbReference type="Gene3D" id="2.90.10.10">
    <property type="entry name" value="Bulb-type lectin domain"/>
    <property type="match status" value="1"/>
</dbReference>
<keyword evidence="2" id="KW-0325">Glycoprotein</keyword>
<sequence length="138" mass="15680">MCQHRSLFSILLKQPKHLREWSRLSNEPDCQLQFFSPGDSNRHYLGIQCMNISLDLCHSSSIVEYIKVVWAANHDKPLRDTFGVLYINQVGNLVITHKDEISIILNSQRPAMSSTNTSTATLLNSGNLVVRAYCVTKF</sequence>
<reference evidence="4" key="1">
    <citation type="submission" date="2019-08" db="EMBL/GenBank/DDBJ databases">
        <title>Reference gene set and small RNA set construction with multiple tissues from Davidia involucrata Baill.</title>
        <authorList>
            <person name="Yang H."/>
            <person name="Zhou C."/>
            <person name="Li G."/>
            <person name="Wang J."/>
            <person name="Gao P."/>
            <person name="Wang M."/>
            <person name="Wang R."/>
            <person name="Zhao Y."/>
        </authorList>
    </citation>
    <scope>NUCLEOTIDE SEQUENCE</scope>
    <source>
        <tissue evidence="4">Mixed with DoveR01_LX</tissue>
    </source>
</reference>
<dbReference type="InterPro" id="IPR001480">
    <property type="entry name" value="Bulb-type_lectin_dom"/>
</dbReference>
<dbReference type="InterPro" id="IPR036426">
    <property type="entry name" value="Bulb-type_lectin_dom_sf"/>
</dbReference>
<protein>
    <recommendedName>
        <fullName evidence="3">Bulb-type lectin domain-containing protein</fullName>
    </recommendedName>
</protein>
<organism evidence="4">
    <name type="scientific">Davidia involucrata</name>
    <name type="common">Dove tree</name>
    <dbReference type="NCBI Taxonomy" id="16924"/>
    <lineage>
        <taxon>Eukaryota</taxon>
        <taxon>Viridiplantae</taxon>
        <taxon>Streptophyta</taxon>
        <taxon>Embryophyta</taxon>
        <taxon>Tracheophyta</taxon>
        <taxon>Spermatophyta</taxon>
        <taxon>Magnoliopsida</taxon>
        <taxon>eudicotyledons</taxon>
        <taxon>Gunneridae</taxon>
        <taxon>Pentapetalae</taxon>
        <taxon>asterids</taxon>
        <taxon>Cornales</taxon>
        <taxon>Nyssaceae</taxon>
        <taxon>Davidia</taxon>
    </lineage>
</organism>
<dbReference type="PANTHER" id="PTHR32444">
    <property type="entry name" value="BULB-TYPE LECTIN DOMAIN-CONTAINING PROTEIN"/>
    <property type="match status" value="1"/>
</dbReference>
<dbReference type="PROSITE" id="PS50927">
    <property type="entry name" value="BULB_LECTIN"/>
    <property type="match status" value="1"/>
</dbReference>
<feature type="domain" description="Bulb-type lectin" evidence="3">
    <location>
        <begin position="9"/>
        <end position="138"/>
    </location>
</feature>
<accession>A0A5B6YJG3</accession>
<dbReference type="AlphaFoldDB" id="A0A5B6YJG3"/>
<dbReference type="EMBL" id="GHES01001363">
    <property type="protein sequence ID" value="MPA31922.1"/>
    <property type="molecule type" value="Transcribed_RNA"/>
</dbReference>
<keyword evidence="1" id="KW-0732">Signal</keyword>
<dbReference type="Pfam" id="PF01453">
    <property type="entry name" value="B_lectin"/>
    <property type="match status" value="1"/>
</dbReference>
<proteinExistence type="predicted"/>
<dbReference type="PANTHER" id="PTHR32444:SF247">
    <property type="entry name" value="OS01G0958200 PROTEIN"/>
    <property type="match status" value="1"/>
</dbReference>
<dbReference type="SUPFAM" id="SSF51110">
    <property type="entry name" value="alpha-D-mannose-specific plant lectins"/>
    <property type="match status" value="1"/>
</dbReference>
<evidence type="ECO:0000259" key="3">
    <source>
        <dbReference type="PROSITE" id="PS50927"/>
    </source>
</evidence>
<gene>
    <name evidence="4" type="ORF">Din_001363</name>
</gene>
<name>A0A5B6YJG3_DAVIN</name>
<evidence type="ECO:0000313" key="4">
    <source>
        <dbReference type="EMBL" id="MPA31922.1"/>
    </source>
</evidence>
<evidence type="ECO:0000256" key="2">
    <source>
        <dbReference type="ARBA" id="ARBA00023180"/>
    </source>
</evidence>
<evidence type="ECO:0000256" key="1">
    <source>
        <dbReference type="ARBA" id="ARBA00022729"/>
    </source>
</evidence>